<evidence type="ECO:0000313" key="1">
    <source>
        <dbReference type="EMBL" id="GAH29897.1"/>
    </source>
</evidence>
<feature type="non-terminal residue" evidence="1">
    <location>
        <position position="1"/>
    </location>
</feature>
<protein>
    <submittedName>
        <fullName evidence="1">Uncharacterized protein</fullName>
    </submittedName>
</protein>
<name>X1EBA9_9ZZZZ</name>
<accession>X1EBA9</accession>
<reference evidence="1" key="1">
    <citation type="journal article" date="2014" name="Front. Microbiol.">
        <title>High frequency of phylogenetically diverse reductive dehalogenase-homologous genes in deep subseafloor sedimentary metagenomes.</title>
        <authorList>
            <person name="Kawai M."/>
            <person name="Futagami T."/>
            <person name="Toyoda A."/>
            <person name="Takaki Y."/>
            <person name="Nishi S."/>
            <person name="Hori S."/>
            <person name="Arai W."/>
            <person name="Tsubouchi T."/>
            <person name="Morono Y."/>
            <person name="Uchiyama I."/>
            <person name="Ito T."/>
            <person name="Fujiyama A."/>
            <person name="Inagaki F."/>
            <person name="Takami H."/>
        </authorList>
    </citation>
    <scope>NUCLEOTIDE SEQUENCE</scope>
    <source>
        <strain evidence="1">Expedition CK06-06</strain>
    </source>
</reference>
<proteinExistence type="predicted"/>
<dbReference type="EMBL" id="BART01040528">
    <property type="protein sequence ID" value="GAH29897.1"/>
    <property type="molecule type" value="Genomic_DNA"/>
</dbReference>
<dbReference type="AlphaFoldDB" id="X1EBA9"/>
<sequence>RLMLIEKSKSENEIHLGDIDVTSSIVEDLLKELQNDEKIKGIFYNQEGELIFYTEKGVENLMLENSFMFSFN</sequence>
<organism evidence="1">
    <name type="scientific">marine sediment metagenome</name>
    <dbReference type="NCBI Taxonomy" id="412755"/>
    <lineage>
        <taxon>unclassified sequences</taxon>
        <taxon>metagenomes</taxon>
        <taxon>ecological metagenomes</taxon>
    </lineage>
</organism>
<gene>
    <name evidence="1" type="ORF">S01H4_65897</name>
</gene>
<comment type="caution">
    <text evidence="1">The sequence shown here is derived from an EMBL/GenBank/DDBJ whole genome shotgun (WGS) entry which is preliminary data.</text>
</comment>